<evidence type="ECO:0000256" key="4">
    <source>
        <dbReference type="ARBA" id="ARBA00022475"/>
    </source>
</evidence>
<feature type="transmembrane region" description="Helical" evidence="15">
    <location>
        <begin position="45"/>
        <end position="64"/>
    </location>
</feature>
<evidence type="ECO:0000313" key="16">
    <source>
        <dbReference type="EMBL" id="UTW12649.1"/>
    </source>
</evidence>
<dbReference type="Gene3D" id="1.20.1730.10">
    <property type="entry name" value="Sodium/glucose cotransporter"/>
    <property type="match status" value="1"/>
</dbReference>
<comment type="catalytic activity">
    <reaction evidence="12">
        <text>L-proline(in) + Na(+)(in) = L-proline(out) + Na(+)(out)</text>
        <dbReference type="Rhea" id="RHEA:28967"/>
        <dbReference type="ChEBI" id="CHEBI:29101"/>
        <dbReference type="ChEBI" id="CHEBI:60039"/>
    </reaction>
</comment>
<feature type="transmembrane region" description="Helical" evidence="15">
    <location>
        <begin position="319"/>
        <end position="337"/>
    </location>
</feature>
<keyword evidence="4" id="KW-1003">Cell membrane</keyword>
<dbReference type="PROSITE" id="PS50283">
    <property type="entry name" value="NA_SOLUT_SYMP_3"/>
    <property type="match status" value="1"/>
</dbReference>
<dbReference type="InterPro" id="IPR038377">
    <property type="entry name" value="Na/Glc_symporter_sf"/>
</dbReference>
<feature type="transmembrane region" description="Helical" evidence="15">
    <location>
        <begin position="128"/>
        <end position="147"/>
    </location>
</feature>
<keyword evidence="6" id="KW-0769">Symport</keyword>
<dbReference type="Pfam" id="PF00474">
    <property type="entry name" value="SSF"/>
    <property type="match status" value="1"/>
</dbReference>
<dbReference type="Proteomes" id="UP001058461">
    <property type="component" value="Chromosome"/>
</dbReference>
<comment type="similarity">
    <text evidence="2 13">Belongs to the sodium:solute symporter (SSF) (TC 2.A.21) family.</text>
</comment>
<keyword evidence="5 15" id="KW-0812">Transmembrane</keyword>
<feature type="transmembrane region" description="Helical" evidence="15">
    <location>
        <begin position="398"/>
        <end position="419"/>
    </location>
</feature>
<keyword evidence="8" id="KW-0915">Sodium</keyword>
<gene>
    <name evidence="16" type="ORF">KDW95_02915</name>
</gene>
<evidence type="ECO:0000256" key="2">
    <source>
        <dbReference type="ARBA" id="ARBA00006434"/>
    </source>
</evidence>
<feature type="transmembrane region" description="Helical" evidence="15">
    <location>
        <begin position="6"/>
        <end position="24"/>
    </location>
</feature>
<evidence type="ECO:0000256" key="1">
    <source>
        <dbReference type="ARBA" id="ARBA00004651"/>
    </source>
</evidence>
<dbReference type="CDD" id="cd10322">
    <property type="entry name" value="SLC5sbd"/>
    <property type="match status" value="1"/>
</dbReference>
<evidence type="ECO:0000256" key="11">
    <source>
        <dbReference type="ARBA" id="ARBA00023201"/>
    </source>
</evidence>
<keyword evidence="3" id="KW-0813">Transport</keyword>
<feature type="transmembrane region" description="Helical" evidence="15">
    <location>
        <begin position="245"/>
        <end position="266"/>
    </location>
</feature>
<dbReference type="InterPro" id="IPR001734">
    <property type="entry name" value="Na/solute_symporter"/>
</dbReference>
<keyword evidence="17" id="KW-1185">Reference proteome</keyword>
<keyword evidence="7 15" id="KW-1133">Transmembrane helix</keyword>
<keyword evidence="11" id="KW-0739">Sodium transport</keyword>
<dbReference type="InterPro" id="IPR018212">
    <property type="entry name" value="Na/solute_symporter_CS"/>
</dbReference>
<feature type="transmembrane region" description="Helical" evidence="15">
    <location>
        <begin position="278"/>
        <end position="299"/>
    </location>
</feature>
<dbReference type="EMBL" id="CP073347">
    <property type="protein sequence ID" value="UTW12649.1"/>
    <property type="molecule type" value="Genomic_DNA"/>
</dbReference>
<evidence type="ECO:0000256" key="3">
    <source>
        <dbReference type="ARBA" id="ARBA00022448"/>
    </source>
</evidence>
<comment type="subcellular location">
    <subcellularLocation>
        <location evidence="1">Cell membrane</location>
        <topology evidence="1">Multi-pass membrane protein</topology>
    </subcellularLocation>
</comment>
<dbReference type="RefSeq" id="WP_255854759.1">
    <property type="nucleotide sequence ID" value="NZ_CP073347.1"/>
</dbReference>
<evidence type="ECO:0000256" key="15">
    <source>
        <dbReference type="SAM" id="Phobius"/>
    </source>
</evidence>
<evidence type="ECO:0000256" key="12">
    <source>
        <dbReference type="ARBA" id="ARBA00033708"/>
    </source>
</evidence>
<organism evidence="16 17">
    <name type="scientific">Marinobacterium rhizophilum</name>
    <dbReference type="NCBI Taxonomy" id="420402"/>
    <lineage>
        <taxon>Bacteria</taxon>
        <taxon>Pseudomonadati</taxon>
        <taxon>Pseudomonadota</taxon>
        <taxon>Gammaproteobacteria</taxon>
        <taxon>Oceanospirillales</taxon>
        <taxon>Oceanospirillaceae</taxon>
        <taxon>Marinobacterium</taxon>
    </lineage>
</organism>
<sequence>MDSYNWLNWGLLLGSFAVLIYIGYASSRTVKSDDASGFLVAGRSLGPFVGAGTIVATGFSGWGFMGSPGVAFEFGAIEILGNFFFAPAMVIAVLYFASFLRKQADSLGSCTIPQYIAQLHGSGPLSRLVQAVAALISIVLLLVFLTSQIKAVGLLGASWLGIDLGNSAAMMIGVIILYTMLGGLAAVAWTDTLMVCGMAVGAVVMMLQMFTDLSPAELFARLDALDPALLNPVTAQPYGEEKSSVFLVLPYAFLFTAVLPYMAVRFLALKPGVKFHQVAIWVAPLGCLLSLVPIVGLYVRAKHPELADADQAMPYYLSHYLHPVLGGTITLFILFAMKSTANSLLHTISSAASHDLRLALFPNSGASSERVLWINRSAVALLGLTGLLMMLYAPPFMLSWLGILGTGTLLAVMIGPVFISSIWRGNSYGALAAMFSGLVTSGGCLLLTDLGWVEGPLIGCAVSSFMYVAVSQLTLSRSPRTQSTGLPRQEPQGQPRSQASHG</sequence>
<evidence type="ECO:0000256" key="5">
    <source>
        <dbReference type="ARBA" id="ARBA00022692"/>
    </source>
</evidence>
<evidence type="ECO:0000256" key="14">
    <source>
        <dbReference type="SAM" id="MobiDB-lite"/>
    </source>
</evidence>
<evidence type="ECO:0000256" key="8">
    <source>
        <dbReference type="ARBA" id="ARBA00023053"/>
    </source>
</evidence>
<dbReference type="PANTHER" id="PTHR48086:SF3">
    <property type="entry name" value="SODIUM_PROLINE SYMPORTER"/>
    <property type="match status" value="1"/>
</dbReference>
<feature type="transmembrane region" description="Helical" evidence="15">
    <location>
        <begin position="193"/>
        <end position="211"/>
    </location>
</feature>
<keyword evidence="10 15" id="KW-0472">Membrane</keyword>
<evidence type="ECO:0000256" key="10">
    <source>
        <dbReference type="ARBA" id="ARBA00023136"/>
    </source>
</evidence>
<feature type="transmembrane region" description="Helical" evidence="15">
    <location>
        <begin position="167"/>
        <end position="186"/>
    </location>
</feature>
<evidence type="ECO:0000256" key="13">
    <source>
        <dbReference type="RuleBase" id="RU362091"/>
    </source>
</evidence>
<feature type="transmembrane region" description="Helical" evidence="15">
    <location>
        <begin position="431"/>
        <end position="450"/>
    </location>
</feature>
<keyword evidence="9" id="KW-0406">Ion transport</keyword>
<evidence type="ECO:0000256" key="9">
    <source>
        <dbReference type="ARBA" id="ARBA00023065"/>
    </source>
</evidence>
<feature type="transmembrane region" description="Helical" evidence="15">
    <location>
        <begin position="456"/>
        <end position="475"/>
    </location>
</feature>
<dbReference type="InterPro" id="IPR050277">
    <property type="entry name" value="Sodium:Solute_Symporter"/>
</dbReference>
<proteinExistence type="inferred from homology"/>
<evidence type="ECO:0000256" key="7">
    <source>
        <dbReference type="ARBA" id="ARBA00022989"/>
    </source>
</evidence>
<dbReference type="PANTHER" id="PTHR48086">
    <property type="entry name" value="SODIUM/PROLINE SYMPORTER-RELATED"/>
    <property type="match status" value="1"/>
</dbReference>
<protein>
    <submittedName>
        <fullName evidence="16">Sodium:solute symporter family protein</fullName>
    </submittedName>
</protein>
<evidence type="ECO:0000256" key="6">
    <source>
        <dbReference type="ARBA" id="ARBA00022847"/>
    </source>
</evidence>
<accession>A0ABY5HN03</accession>
<evidence type="ECO:0000313" key="17">
    <source>
        <dbReference type="Proteomes" id="UP001058461"/>
    </source>
</evidence>
<name>A0ABY5HN03_9GAMM</name>
<feature type="region of interest" description="Disordered" evidence="14">
    <location>
        <begin position="479"/>
        <end position="502"/>
    </location>
</feature>
<dbReference type="PROSITE" id="PS00456">
    <property type="entry name" value="NA_SOLUT_SYMP_1"/>
    <property type="match status" value="1"/>
</dbReference>
<feature type="transmembrane region" description="Helical" evidence="15">
    <location>
        <begin position="76"/>
        <end position="97"/>
    </location>
</feature>
<reference evidence="16" key="1">
    <citation type="submission" date="2021-04" db="EMBL/GenBank/DDBJ databases">
        <title>Oceanospirillales bacteria with DddD are important DMSP degraders in coastal seawater.</title>
        <authorList>
            <person name="Liu J."/>
        </authorList>
    </citation>
    <scope>NUCLEOTIDE SEQUENCE</scope>
    <source>
        <strain evidence="16">D13-1</strain>
    </source>
</reference>
<feature type="transmembrane region" description="Helical" evidence="15">
    <location>
        <begin position="373"/>
        <end position="392"/>
    </location>
</feature>